<name>A0A091BC33_9GAMM</name>
<dbReference type="GO" id="GO:0004553">
    <property type="term" value="F:hydrolase activity, hydrolyzing O-glycosyl compounds"/>
    <property type="evidence" value="ECO:0007669"/>
    <property type="project" value="InterPro"/>
</dbReference>
<dbReference type="InterPro" id="IPR023346">
    <property type="entry name" value="Lysozyme-like_dom_sf"/>
</dbReference>
<dbReference type="Gene3D" id="1.10.1240.20">
    <property type="entry name" value="Lytic transglycosylase, superhelical linker domain"/>
    <property type="match status" value="1"/>
</dbReference>
<dbReference type="EMBL" id="AWXU01000041">
    <property type="protein sequence ID" value="KFN49077.1"/>
    <property type="molecule type" value="Genomic_DNA"/>
</dbReference>
<dbReference type="PANTHER" id="PTHR37423:SF5">
    <property type="entry name" value="SOLUBLE LYTIC MUREIN TRANSGLYCOSYLASE"/>
    <property type="match status" value="1"/>
</dbReference>
<keyword evidence="2 4" id="KW-0732">Signal</keyword>
<dbReference type="CDD" id="cd13401">
    <property type="entry name" value="Slt70-like"/>
    <property type="match status" value="1"/>
</dbReference>
<evidence type="ECO:0000256" key="2">
    <source>
        <dbReference type="ARBA" id="ARBA00022729"/>
    </source>
</evidence>
<comment type="caution">
    <text evidence="7">The sequence shown here is derived from an EMBL/GenBank/DDBJ whole genome shotgun (WGS) entry which is preliminary data.</text>
</comment>
<evidence type="ECO:0000259" key="6">
    <source>
        <dbReference type="Pfam" id="PF14718"/>
    </source>
</evidence>
<dbReference type="GO" id="GO:0042597">
    <property type="term" value="C:periplasmic space"/>
    <property type="evidence" value="ECO:0007669"/>
    <property type="project" value="InterPro"/>
</dbReference>
<dbReference type="eggNOG" id="COG0741">
    <property type="taxonomic scope" value="Bacteria"/>
</dbReference>
<feature type="domain" description="Transglycosylase SLT" evidence="5">
    <location>
        <begin position="487"/>
        <end position="597"/>
    </location>
</feature>
<evidence type="ECO:0000256" key="1">
    <source>
        <dbReference type="ARBA" id="ARBA00007734"/>
    </source>
</evidence>
<dbReference type="InterPro" id="IPR008939">
    <property type="entry name" value="Lytic_TGlycosylase_superhlx_U"/>
</dbReference>
<dbReference type="InterPro" id="IPR037061">
    <property type="entry name" value="Lytic_TGlycoase_superhlx_L_sf"/>
</dbReference>
<dbReference type="AlphaFoldDB" id="A0A091BC33"/>
<dbReference type="Gene3D" id="1.10.530.10">
    <property type="match status" value="1"/>
</dbReference>
<dbReference type="Gene3D" id="1.25.20.10">
    <property type="entry name" value="Bacterial muramidases"/>
    <property type="match status" value="1"/>
</dbReference>
<evidence type="ECO:0000256" key="3">
    <source>
        <dbReference type="SAM" id="MobiDB-lite"/>
    </source>
</evidence>
<accession>A0A091BC33</accession>
<evidence type="ECO:0000259" key="5">
    <source>
        <dbReference type="Pfam" id="PF01464"/>
    </source>
</evidence>
<dbReference type="STRING" id="1121013.GCA_000426365_00862"/>
<feature type="chain" id="PRO_5001869576" description="Transglycosylase SLT domain-containing protein" evidence="4">
    <location>
        <begin position="25"/>
        <end position="665"/>
    </location>
</feature>
<dbReference type="Pfam" id="PF01464">
    <property type="entry name" value="SLT"/>
    <property type="match status" value="1"/>
</dbReference>
<dbReference type="SUPFAM" id="SSF48435">
    <property type="entry name" value="Bacterial muramidases"/>
    <property type="match status" value="1"/>
</dbReference>
<sequence>MFASVRIVFLLLLVAAAAPSTARIAPPDLAPQRVAIQEAFRAAERGPLSVQDRAKIADHPLRGWVEAYALRRRITAAQASEVRAVLAAQAGTAAAEWLREAWLAELVRRQDWPGFLDDLPAGAAGDAATPELRCAHLAARHATGRTDAQWIADGRSLWLTAATLPATCDTPFKALAALGHIDDELRWQRIVLAAEAGQTGLMRFVAGQLSGADAALAKDYADFVDAPHARAANWPANPRSARVAAAGLAKLAKRSPDDAEAQLAVLAPKLGMDEAQRGKVLYEVALWTVASYLPKSQQRLAAVPATAYDERLHEWRAREAMNRRDDAGAIQAIEAMPAAQREDPRWRYFEARLRERLGQIDAAKALFAQAAATATFHGFLAADRLGQPYTLCPLEPSPDPALRQRVAARPELARAIELYALDRIGMAIREWAALLKTLSPAERYVAIGFAQDAGWHDRAVFTIGTGADDLRHYTLRFPLHHDATLRREARKNDLDPAWIAAQTRAESAWMPRARSHADARGLMQLLPSTAQRTARRLGLPWSGAASLYDPDTNLKLGIAHLRHELDAHGGIAYRAIAAYNAGPAPVARWLRDRPAFDPDFWIETVTYRETREYVARVLAFSVIYDWRLDGRAVPVSERMAGRTLPPESPRRRGFACPLSVSASTP</sequence>
<evidence type="ECO:0000256" key="4">
    <source>
        <dbReference type="SAM" id="SignalP"/>
    </source>
</evidence>
<dbReference type="Proteomes" id="UP000029391">
    <property type="component" value="Unassembled WGS sequence"/>
</dbReference>
<feature type="domain" description="Lytic transglycosylase superhelical linker" evidence="6">
    <location>
        <begin position="406"/>
        <end position="465"/>
    </location>
</feature>
<comment type="similarity">
    <text evidence="1">Belongs to the transglycosylase Slt family.</text>
</comment>
<organism evidence="7 8">
    <name type="scientific">Arenimonas composti TR7-09 = DSM 18010</name>
    <dbReference type="NCBI Taxonomy" id="1121013"/>
    <lineage>
        <taxon>Bacteria</taxon>
        <taxon>Pseudomonadati</taxon>
        <taxon>Pseudomonadota</taxon>
        <taxon>Gammaproteobacteria</taxon>
        <taxon>Lysobacterales</taxon>
        <taxon>Lysobacteraceae</taxon>
        <taxon>Arenimonas</taxon>
    </lineage>
</organism>
<proteinExistence type="inferred from homology"/>
<evidence type="ECO:0008006" key="9">
    <source>
        <dbReference type="Google" id="ProtNLM"/>
    </source>
</evidence>
<dbReference type="OrthoDB" id="92254at2"/>
<gene>
    <name evidence="7" type="ORF">P873_12350</name>
</gene>
<evidence type="ECO:0000313" key="8">
    <source>
        <dbReference type="Proteomes" id="UP000029391"/>
    </source>
</evidence>
<evidence type="ECO:0000313" key="7">
    <source>
        <dbReference type="EMBL" id="KFN49077.1"/>
    </source>
</evidence>
<reference evidence="7 8" key="1">
    <citation type="submission" date="2013-09" db="EMBL/GenBank/DDBJ databases">
        <title>Genome sequencing of Arenimonas composti.</title>
        <authorList>
            <person name="Chen F."/>
            <person name="Wang G."/>
        </authorList>
    </citation>
    <scope>NUCLEOTIDE SEQUENCE [LARGE SCALE GENOMIC DNA]</scope>
    <source>
        <strain evidence="7 8">TR7-09</strain>
    </source>
</reference>
<dbReference type="PANTHER" id="PTHR37423">
    <property type="entry name" value="SOLUBLE LYTIC MUREIN TRANSGLYCOSYLASE-RELATED"/>
    <property type="match status" value="1"/>
</dbReference>
<protein>
    <recommendedName>
        <fullName evidence="9">Transglycosylase SLT domain-containing protein</fullName>
    </recommendedName>
</protein>
<keyword evidence="8" id="KW-1185">Reference proteome</keyword>
<feature type="signal peptide" evidence="4">
    <location>
        <begin position="1"/>
        <end position="24"/>
    </location>
</feature>
<feature type="region of interest" description="Disordered" evidence="3">
    <location>
        <begin position="642"/>
        <end position="665"/>
    </location>
</feature>
<dbReference type="InterPro" id="IPR008258">
    <property type="entry name" value="Transglycosylase_SLT_dom_1"/>
</dbReference>
<dbReference type="Pfam" id="PF14718">
    <property type="entry name" value="SLT_L"/>
    <property type="match status" value="1"/>
</dbReference>
<dbReference type="RefSeq" id="WP_043797942.1">
    <property type="nucleotide sequence ID" value="NZ_AUFF01000002.1"/>
</dbReference>
<dbReference type="SUPFAM" id="SSF53955">
    <property type="entry name" value="Lysozyme-like"/>
    <property type="match status" value="1"/>
</dbReference>
<dbReference type="InterPro" id="IPR012289">
    <property type="entry name" value="Lytic_TGlycosylase_superhlx_L"/>
</dbReference>